<dbReference type="InterPro" id="IPR004963">
    <property type="entry name" value="PAE/NOTUM"/>
</dbReference>
<evidence type="ECO:0000256" key="1">
    <source>
        <dbReference type="SAM" id="SignalP"/>
    </source>
</evidence>
<dbReference type="Pfam" id="PF03283">
    <property type="entry name" value="PAE"/>
    <property type="match status" value="1"/>
</dbReference>
<dbReference type="AlphaFoldDB" id="A0A7S1KYR5"/>
<name>A0A7S1KYR5_ALECA</name>
<proteinExistence type="predicted"/>
<reference evidence="2" key="1">
    <citation type="submission" date="2021-01" db="EMBL/GenBank/DDBJ databases">
        <authorList>
            <person name="Corre E."/>
            <person name="Pelletier E."/>
            <person name="Niang G."/>
            <person name="Scheremetjew M."/>
            <person name="Finn R."/>
            <person name="Kale V."/>
            <person name="Holt S."/>
            <person name="Cochrane G."/>
            <person name="Meng A."/>
            <person name="Brown T."/>
            <person name="Cohen L."/>
        </authorList>
    </citation>
    <scope>NUCLEOTIDE SEQUENCE</scope>
    <source>
        <strain evidence="2">OF101</strain>
    </source>
</reference>
<accession>A0A7S1KYR5</accession>
<dbReference type="GO" id="GO:0016787">
    <property type="term" value="F:hydrolase activity"/>
    <property type="evidence" value="ECO:0007669"/>
    <property type="project" value="InterPro"/>
</dbReference>
<organism evidence="2">
    <name type="scientific">Alexandrium catenella</name>
    <name type="common">Red tide dinoflagellate</name>
    <name type="synonym">Gonyaulax catenella</name>
    <dbReference type="NCBI Taxonomy" id="2925"/>
    <lineage>
        <taxon>Eukaryota</taxon>
        <taxon>Sar</taxon>
        <taxon>Alveolata</taxon>
        <taxon>Dinophyceae</taxon>
        <taxon>Gonyaulacales</taxon>
        <taxon>Pyrocystaceae</taxon>
        <taxon>Alexandrium</taxon>
    </lineage>
</organism>
<feature type="signal peptide" evidence="1">
    <location>
        <begin position="1"/>
        <end position="24"/>
    </location>
</feature>
<protein>
    <recommendedName>
        <fullName evidence="3">Pectin acetylesterase</fullName>
    </recommendedName>
</protein>
<evidence type="ECO:0000313" key="2">
    <source>
        <dbReference type="EMBL" id="CAD9089777.1"/>
    </source>
</evidence>
<dbReference type="EMBL" id="HBGE01003648">
    <property type="protein sequence ID" value="CAD9089777.1"/>
    <property type="molecule type" value="Transcribed_RNA"/>
</dbReference>
<keyword evidence="1" id="KW-0732">Signal</keyword>
<dbReference type="PANTHER" id="PTHR21562:SF83">
    <property type="entry name" value="PECTIN ACETYLESTERASE 4"/>
    <property type="match status" value="1"/>
</dbReference>
<dbReference type="InterPro" id="IPR029058">
    <property type="entry name" value="AB_hydrolase_fold"/>
</dbReference>
<dbReference type="PANTHER" id="PTHR21562">
    <property type="entry name" value="NOTUM-RELATED"/>
    <property type="match status" value="1"/>
</dbReference>
<gene>
    <name evidence="2" type="ORF">ACAT0790_LOCUS2196</name>
</gene>
<evidence type="ECO:0008006" key="3">
    <source>
        <dbReference type="Google" id="ProtNLM"/>
    </source>
</evidence>
<feature type="chain" id="PRO_5030604637" description="Pectin acetylesterase" evidence="1">
    <location>
        <begin position="25"/>
        <end position="460"/>
    </location>
</feature>
<sequence length="460" mass="51445">MLRQAPRLAALLLLPPLLLPSASAILSRGASERQSWRLPTIRMVRQLPQPEHSRCQVSPTNACTASSLPKGGISLVFPDPATSGARCLTSSKKEYGFQVVPRDPSKLLIWFQGGGACWNKFNTVSLRTCWRDQTWASFASTLFNESLAENPFKDFTVVSVTACTGDLHSGNATREYPDDSGAPVEQRGYRNTRSVVDWVKANYGEQTFKSLLIAGESAGAIGVQVWSRVLLSELRYERVSVVVDSYAAVFPPNFQGPVFKMLGVCTTPVLQLDDLQRKCDNSEITISDVFDATIRDFPRIPFVMLNSKWDSDQQMFYKVAADSMGVPTITPQEYHQQAVQIFRRYNKYPNVVFYQATNTIHVFLLEYVPFRRLNFSDLEAVPAFQKFVDPEARRLMMENYLQTVGGIQGLMAELPAASGTALRSYCEIRDDRHMAPFRGSLPVTSDSCEDDLANKTFVVP</sequence>
<dbReference type="SUPFAM" id="SSF53474">
    <property type="entry name" value="alpha/beta-Hydrolases"/>
    <property type="match status" value="1"/>
</dbReference>